<dbReference type="Proteomes" id="UP000486602">
    <property type="component" value="Unassembled WGS sequence"/>
</dbReference>
<reference evidence="2 3" key="1">
    <citation type="submission" date="2020-02" db="EMBL/GenBank/DDBJ databases">
        <title>Out from the shadows clarifying the taxonomy of the family Cryomorphaceae and related taxa by utilizing the GTDB taxonomic framework.</title>
        <authorList>
            <person name="Bowman J.P."/>
        </authorList>
    </citation>
    <scope>NUCLEOTIDE SEQUENCE [LARGE SCALE GENOMIC DNA]</scope>
    <source>
        <strain evidence="2 3">QSSC 1-22</strain>
    </source>
</reference>
<dbReference type="RefSeq" id="WP_163284113.1">
    <property type="nucleotide sequence ID" value="NZ_JAAGVY010000008.1"/>
</dbReference>
<dbReference type="PROSITE" id="PS50828">
    <property type="entry name" value="SMR"/>
    <property type="match status" value="1"/>
</dbReference>
<organism evidence="2 3">
    <name type="scientific">Cryomorpha ignava</name>
    <dbReference type="NCBI Taxonomy" id="101383"/>
    <lineage>
        <taxon>Bacteria</taxon>
        <taxon>Pseudomonadati</taxon>
        <taxon>Bacteroidota</taxon>
        <taxon>Flavobacteriia</taxon>
        <taxon>Flavobacteriales</taxon>
        <taxon>Cryomorphaceae</taxon>
        <taxon>Cryomorpha</taxon>
    </lineage>
</organism>
<dbReference type="Gene3D" id="3.30.1370.110">
    <property type="match status" value="1"/>
</dbReference>
<dbReference type="InterPro" id="IPR036063">
    <property type="entry name" value="Smr_dom_sf"/>
</dbReference>
<dbReference type="Pfam" id="PF01713">
    <property type="entry name" value="Smr"/>
    <property type="match status" value="1"/>
</dbReference>
<gene>
    <name evidence="2" type="ORF">G3O08_06620</name>
</gene>
<comment type="caution">
    <text evidence="2">The sequence shown here is derived from an EMBL/GenBank/DDBJ whole genome shotgun (WGS) entry which is preliminary data.</text>
</comment>
<keyword evidence="3" id="KW-1185">Reference proteome</keyword>
<feature type="domain" description="Smr" evidence="1">
    <location>
        <begin position="126"/>
        <end position="185"/>
    </location>
</feature>
<evidence type="ECO:0000313" key="2">
    <source>
        <dbReference type="EMBL" id="NEN23171.1"/>
    </source>
</evidence>
<name>A0A7K3WQ71_9FLAO</name>
<dbReference type="InterPro" id="IPR002625">
    <property type="entry name" value="Smr_dom"/>
</dbReference>
<sequence length="187" mass="21551">MNFKIGDRVRFLNEVGSGVVISAGVDLVVVEDEHGFEWEMSVNDVVPANTHLESKYNIDHSDLDSKREIDLPESLTEAKEAEILQFVSAHGKMTYLEIDLHINELVDRTAHLSNHQMVMIQLDHFKRLLRLAKKEKYQKLVVIHGVGEGVLRAEIRHILSKIENCNFYDADFERYGQGATEVRFWFN</sequence>
<protein>
    <recommendedName>
        <fullName evidence="1">Smr domain-containing protein</fullName>
    </recommendedName>
</protein>
<accession>A0A7K3WQ71</accession>
<dbReference type="AlphaFoldDB" id="A0A7K3WQ71"/>
<evidence type="ECO:0000313" key="3">
    <source>
        <dbReference type="Proteomes" id="UP000486602"/>
    </source>
</evidence>
<proteinExistence type="predicted"/>
<evidence type="ECO:0000259" key="1">
    <source>
        <dbReference type="PROSITE" id="PS50828"/>
    </source>
</evidence>
<dbReference type="EMBL" id="JAAGVY010000008">
    <property type="protein sequence ID" value="NEN23171.1"/>
    <property type="molecule type" value="Genomic_DNA"/>
</dbReference>